<keyword evidence="2" id="KW-1185">Reference proteome</keyword>
<proteinExistence type="predicted"/>
<gene>
    <name evidence="1" type="ORF">IV203_013630</name>
</gene>
<name>A0A9K3M755_9STRA</name>
<dbReference type="OrthoDB" id="103230at2759"/>
<reference evidence="1" key="2">
    <citation type="submission" date="2021-04" db="EMBL/GenBank/DDBJ databases">
        <authorList>
            <person name="Podell S."/>
        </authorList>
    </citation>
    <scope>NUCLEOTIDE SEQUENCE</scope>
    <source>
        <strain evidence="1">Hildebrandi</strain>
    </source>
</reference>
<dbReference type="AlphaFoldDB" id="A0A9K3M755"/>
<dbReference type="Proteomes" id="UP000693970">
    <property type="component" value="Unassembled WGS sequence"/>
</dbReference>
<sequence>MEDLQGLNPGQLLSTSLVDYVLQTSLIGSFPQQLAIIRTFLSWTSQSSNISESANDMFEHDRNGIWLEAIDGILKKCPFVQTLREKYEGTTIVVETVYAQVVDRWEKCVRCRVVESGGDGQKNSVHQIIEGNAGSKESFALNWVDGVYECGGWWVADAWGTMCPWDGILQMAKSLDVGKGS</sequence>
<dbReference type="EMBL" id="JAGRRH010000001">
    <property type="protein sequence ID" value="KAG7374535.1"/>
    <property type="molecule type" value="Genomic_DNA"/>
</dbReference>
<comment type="caution">
    <text evidence="1">The sequence shown here is derived from an EMBL/GenBank/DDBJ whole genome shotgun (WGS) entry which is preliminary data.</text>
</comment>
<accession>A0A9K3M755</accession>
<protein>
    <submittedName>
        <fullName evidence="1">Uncharacterized protein</fullName>
    </submittedName>
</protein>
<evidence type="ECO:0000313" key="2">
    <source>
        <dbReference type="Proteomes" id="UP000693970"/>
    </source>
</evidence>
<reference evidence="1" key="1">
    <citation type="journal article" date="2021" name="Sci. Rep.">
        <title>Diploid genomic architecture of Nitzschia inconspicua, an elite biomass production diatom.</title>
        <authorList>
            <person name="Oliver A."/>
            <person name="Podell S."/>
            <person name="Pinowska A."/>
            <person name="Traller J.C."/>
            <person name="Smith S.R."/>
            <person name="McClure R."/>
            <person name="Beliaev A."/>
            <person name="Bohutskyi P."/>
            <person name="Hill E.A."/>
            <person name="Rabines A."/>
            <person name="Zheng H."/>
            <person name="Allen L.Z."/>
            <person name="Kuo A."/>
            <person name="Grigoriev I.V."/>
            <person name="Allen A.E."/>
            <person name="Hazlebeck D."/>
            <person name="Allen E.E."/>
        </authorList>
    </citation>
    <scope>NUCLEOTIDE SEQUENCE</scope>
    <source>
        <strain evidence="1">Hildebrandi</strain>
    </source>
</reference>
<organism evidence="1 2">
    <name type="scientific">Nitzschia inconspicua</name>
    <dbReference type="NCBI Taxonomy" id="303405"/>
    <lineage>
        <taxon>Eukaryota</taxon>
        <taxon>Sar</taxon>
        <taxon>Stramenopiles</taxon>
        <taxon>Ochrophyta</taxon>
        <taxon>Bacillariophyta</taxon>
        <taxon>Bacillariophyceae</taxon>
        <taxon>Bacillariophycidae</taxon>
        <taxon>Bacillariales</taxon>
        <taxon>Bacillariaceae</taxon>
        <taxon>Nitzschia</taxon>
    </lineage>
</organism>
<evidence type="ECO:0000313" key="1">
    <source>
        <dbReference type="EMBL" id="KAG7374535.1"/>
    </source>
</evidence>